<feature type="transmembrane region" description="Helical" evidence="7">
    <location>
        <begin position="51"/>
        <end position="74"/>
    </location>
</feature>
<evidence type="ECO:0000256" key="6">
    <source>
        <dbReference type="ARBA" id="ARBA00023136"/>
    </source>
</evidence>
<reference evidence="9 10" key="1">
    <citation type="submission" date="2017-09" db="EMBL/GenBank/DDBJ databases">
        <title>Large-scale bioinformatics analysis of Bacillus genomes uncovers conserved roles of natural products in bacterial physiology.</title>
        <authorList>
            <consortium name="Agbiome Team Llc"/>
            <person name="Bleich R.M."/>
            <person name="Grubbs K.J."/>
            <person name="Santa Maria K.C."/>
            <person name="Allen S.E."/>
            <person name="Farag S."/>
            <person name="Shank E.A."/>
            <person name="Bowers A."/>
        </authorList>
    </citation>
    <scope>NUCLEOTIDE SEQUENCE [LARGE SCALE GENOMIC DNA]</scope>
    <source>
        <strain evidence="9 10">AFS032503</strain>
    </source>
</reference>
<comment type="subcellular location">
    <subcellularLocation>
        <location evidence="1">Cell membrane</location>
        <topology evidence="1">Multi-pass membrane protein</topology>
    </subcellularLocation>
</comment>
<gene>
    <name evidence="9" type="ORF">COI74_30065</name>
</gene>
<evidence type="ECO:0000256" key="4">
    <source>
        <dbReference type="ARBA" id="ARBA00022692"/>
    </source>
</evidence>
<feature type="transmembrane region" description="Helical" evidence="7">
    <location>
        <begin position="187"/>
        <end position="209"/>
    </location>
</feature>
<name>A0ABD6TKX5_9BACI</name>
<dbReference type="Proteomes" id="UP000225062">
    <property type="component" value="Unassembled WGS sequence"/>
</dbReference>
<evidence type="ECO:0000256" key="5">
    <source>
        <dbReference type="ARBA" id="ARBA00022989"/>
    </source>
</evidence>
<feature type="transmembrane region" description="Helical" evidence="7">
    <location>
        <begin position="318"/>
        <end position="340"/>
    </location>
</feature>
<keyword evidence="3" id="KW-1003">Cell membrane</keyword>
<feature type="transmembrane region" description="Helical" evidence="7">
    <location>
        <begin position="157"/>
        <end position="175"/>
    </location>
</feature>
<feature type="transmembrane region" description="Helical" evidence="7">
    <location>
        <begin position="127"/>
        <end position="145"/>
    </location>
</feature>
<proteinExistence type="inferred from homology"/>
<keyword evidence="6 7" id="KW-0472">Membrane</keyword>
<feature type="transmembrane region" description="Helical" evidence="7">
    <location>
        <begin position="12"/>
        <end position="31"/>
    </location>
</feature>
<evidence type="ECO:0000256" key="7">
    <source>
        <dbReference type="SAM" id="Phobius"/>
    </source>
</evidence>
<evidence type="ECO:0000313" key="9">
    <source>
        <dbReference type="EMBL" id="PHG13082.1"/>
    </source>
</evidence>
<dbReference type="AlphaFoldDB" id="A0ABD6TKX5"/>
<feature type="transmembrane region" description="Helical" evidence="7">
    <location>
        <begin position="86"/>
        <end position="107"/>
    </location>
</feature>
<comment type="caution">
    <text evidence="9">The sequence shown here is derived from an EMBL/GenBank/DDBJ whole genome shotgun (WGS) entry which is preliminary data.</text>
</comment>
<feature type="domain" description="Acyltransferase 3" evidence="8">
    <location>
        <begin position="13"/>
        <end position="340"/>
    </location>
</feature>
<evidence type="ECO:0000256" key="3">
    <source>
        <dbReference type="ARBA" id="ARBA00022475"/>
    </source>
</evidence>
<dbReference type="PANTHER" id="PTHR40074">
    <property type="entry name" value="O-ACETYLTRANSFERASE WECH"/>
    <property type="match status" value="1"/>
</dbReference>
<protein>
    <recommendedName>
        <fullName evidence="8">Acyltransferase 3 domain-containing protein</fullName>
    </recommendedName>
</protein>
<dbReference type="GO" id="GO:0005886">
    <property type="term" value="C:plasma membrane"/>
    <property type="evidence" value="ECO:0007669"/>
    <property type="project" value="UniProtKB-SubCell"/>
</dbReference>
<evidence type="ECO:0000259" key="8">
    <source>
        <dbReference type="Pfam" id="PF01757"/>
    </source>
</evidence>
<feature type="transmembrane region" description="Helical" evidence="7">
    <location>
        <begin position="258"/>
        <end position="279"/>
    </location>
</feature>
<evidence type="ECO:0000256" key="1">
    <source>
        <dbReference type="ARBA" id="ARBA00004651"/>
    </source>
</evidence>
<sequence>MLKVVCMKNKSTEIIILRSIACISVLLIHSITKNPANFESESTLELFLAYLQLLLMYGTPMFVFISEFVIAYNYQDKLPNNFMLKRIKFILLPFIFMGIFYAITSNYEDGLHSILVQATRNVILGDYHGYFILIIFQFYFLHMIFKKVEKYFSLRTVMFFSVLINFVYLGFFNFVEPFDIPNVDTEYIWYRYSWIPFPGWIAFFFMGYYAGAHYESFKDWLAMHPKKILYSWVLTGTMIILFQKYNIITDISSKRIDIFLFTISTICLFFYIASNVTLIPKFLKLINRYSFGIYLLHPFLLDTVSVFILGAIPQIDTVLGSLFINFFVGLLLPIPIVFLLNKLKFGPYIVGKVAPKLKKSTQLPKYRAYTGSPREY</sequence>
<organism evidence="9 10">
    <name type="scientific">Bacillus wiedmannii</name>
    <dbReference type="NCBI Taxonomy" id="1890302"/>
    <lineage>
        <taxon>Bacteria</taxon>
        <taxon>Bacillati</taxon>
        <taxon>Bacillota</taxon>
        <taxon>Bacilli</taxon>
        <taxon>Bacillales</taxon>
        <taxon>Bacillaceae</taxon>
        <taxon>Bacillus</taxon>
        <taxon>Bacillus cereus group</taxon>
    </lineage>
</organism>
<dbReference type="InterPro" id="IPR002656">
    <property type="entry name" value="Acyl_transf_3_dom"/>
</dbReference>
<keyword evidence="5 7" id="KW-1133">Transmembrane helix</keyword>
<dbReference type="Pfam" id="PF01757">
    <property type="entry name" value="Acyl_transf_3"/>
    <property type="match status" value="1"/>
</dbReference>
<feature type="transmembrane region" description="Helical" evidence="7">
    <location>
        <begin position="291"/>
        <end position="312"/>
    </location>
</feature>
<comment type="similarity">
    <text evidence="2">Belongs to the acyltransferase 3 family.</text>
</comment>
<evidence type="ECO:0000256" key="2">
    <source>
        <dbReference type="ARBA" id="ARBA00007400"/>
    </source>
</evidence>
<accession>A0ABD6TKX5</accession>
<evidence type="ECO:0000313" key="10">
    <source>
        <dbReference type="Proteomes" id="UP000225062"/>
    </source>
</evidence>
<dbReference type="EMBL" id="NUUI01000146">
    <property type="protein sequence ID" value="PHG13082.1"/>
    <property type="molecule type" value="Genomic_DNA"/>
</dbReference>
<dbReference type="PANTHER" id="PTHR40074:SF2">
    <property type="entry name" value="O-ACETYLTRANSFERASE WECH"/>
    <property type="match status" value="1"/>
</dbReference>
<feature type="transmembrane region" description="Helical" evidence="7">
    <location>
        <begin position="229"/>
        <end position="246"/>
    </location>
</feature>
<keyword evidence="4 7" id="KW-0812">Transmembrane</keyword>